<feature type="non-terminal residue" evidence="4">
    <location>
        <position position="1"/>
    </location>
</feature>
<dbReference type="OrthoDB" id="1678450at2759"/>
<feature type="compositionally biased region" description="Basic and acidic residues" evidence="3">
    <location>
        <begin position="1"/>
        <end position="21"/>
    </location>
</feature>
<evidence type="ECO:0000256" key="1">
    <source>
        <dbReference type="ARBA" id="ARBA00004123"/>
    </source>
</evidence>
<dbReference type="PANTHER" id="PTHR12214">
    <property type="entry name" value="GC-RICH SEQUENCE DNA-BINDING FACTOR"/>
    <property type="match status" value="1"/>
</dbReference>
<dbReference type="InterPro" id="IPR012890">
    <property type="entry name" value="GCFC2-like"/>
</dbReference>
<evidence type="ECO:0000256" key="3">
    <source>
        <dbReference type="SAM" id="MobiDB-lite"/>
    </source>
</evidence>
<evidence type="ECO:0008006" key="5">
    <source>
        <dbReference type="Google" id="ProtNLM"/>
    </source>
</evidence>
<reference evidence="4" key="1">
    <citation type="journal article" date="2019" name="Genome Biol. Evol.">
        <title>The Rhododendron genome and chromosomal organization provide insight into shared whole-genome duplications across the heath family (Ericaceae).</title>
        <authorList>
            <person name="Soza V.L."/>
            <person name="Lindsley D."/>
            <person name="Waalkes A."/>
            <person name="Ramage E."/>
            <person name="Patwardhan R.P."/>
            <person name="Burton J.N."/>
            <person name="Adey A."/>
            <person name="Kumar A."/>
            <person name="Qiu R."/>
            <person name="Shendure J."/>
            <person name="Hall B."/>
        </authorList>
    </citation>
    <scope>NUCLEOTIDE SEQUENCE</scope>
    <source>
        <strain evidence="4">RSF 1966-606</strain>
    </source>
</reference>
<comment type="subcellular location">
    <subcellularLocation>
        <location evidence="1">Nucleus</location>
    </subcellularLocation>
</comment>
<keyword evidence="2" id="KW-0539">Nucleus</keyword>
<dbReference type="GO" id="GO:0003677">
    <property type="term" value="F:DNA binding"/>
    <property type="evidence" value="ECO:0007669"/>
    <property type="project" value="InterPro"/>
</dbReference>
<proteinExistence type="predicted"/>
<dbReference type="GO" id="GO:0000398">
    <property type="term" value="P:mRNA splicing, via spliceosome"/>
    <property type="evidence" value="ECO:0007669"/>
    <property type="project" value="InterPro"/>
</dbReference>
<feature type="compositionally biased region" description="Polar residues" evidence="3">
    <location>
        <begin position="24"/>
        <end position="33"/>
    </location>
</feature>
<sequence>MDMTRRADVRQTRKTRSDAKRLSSMGSDGPYQQTEGESSTDESDSETAAYESNRDLLLQTAEQVFSDTAEEYSQLAVVTERFDSWKKAYPSSYRDAYMSLSVPAIFSPYTRNAVSATELVVRYVPASSESLIELVAVLHDRLADAIADLVVPTWSPLVLKAVPNAARVAAYRFGRSVRLMRNICIWNKIIALPVLERLVLDDLLSGKVVPHLRSIQSNFHDAVTRTERVIASLCGVWAGPSAAGQRSTKLQPLVDYLLTVERTLQKKLVSGVSEGGTSGLAHRLKKILVELNEYDHARAISRTFNLKEAL</sequence>
<gene>
    <name evidence="4" type="ORF">C3L33_22219</name>
</gene>
<name>A0A6A4KBW3_9ERIC</name>
<evidence type="ECO:0000256" key="2">
    <source>
        <dbReference type="ARBA" id="ARBA00023242"/>
    </source>
</evidence>
<accession>A0A6A4KBW3</accession>
<evidence type="ECO:0000313" key="4">
    <source>
        <dbReference type="EMBL" id="KAE9445863.1"/>
    </source>
</evidence>
<dbReference type="AlphaFoldDB" id="A0A6A4KBW3"/>
<comment type="caution">
    <text evidence="4">The sequence shown here is derived from an EMBL/GenBank/DDBJ whole genome shotgun (WGS) entry which is preliminary data.</text>
</comment>
<organism evidence="4">
    <name type="scientific">Rhododendron williamsianum</name>
    <dbReference type="NCBI Taxonomy" id="262921"/>
    <lineage>
        <taxon>Eukaryota</taxon>
        <taxon>Viridiplantae</taxon>
        <taxon>Streptophyta</taxon>
        <taxon>Embryophyta</taxon>
        <taxon>Tracheophyta</taxon>
        <taxon>Spermatophyta</taxon>
        <taxon>Magnoliopsida</taxon>
        <taxon>eudicotyledons</taxon>
        <taxon>Gunneridae</taxon>
        <taxon>Pentapetalae</taxon>
        <taxon>asterids</taxon>
        <taxon>Ericales</taxon>
        <taxon>Ericaceae</taxon>
        <taxon>Ericoideae</taxon>
        <taxon>Rhodoreae</taxon>
        <taxon>Rhododendron</taxon>
    </lineage>
</organism>
<dbReference type="EMBL" id="QEFC01003995">
    <property type="protein sequence ID" value="KAE9445863.1"/>
    <property type="molecule type" value="Genomic_DNA"/>
</dbReference>
<protein>
    <recommendedName>
        <fullName evidence="5">GCF C-terminal domain-containing protein</fullName>
    </recommendedName>
</protein>
<dbReference type="PANTHER" id="PTHR12214:SF0">
    <property type="entry name" value="LD29489P"/>
    <property type="match status" value="1"/>
</dbReference>
<dbReference type="GO" id="GO:0005634">
    <property type="term" value="C:nucleus"/>
    <property type="evidence" value="ECO:0007669"/>
    <property type="project" value="UniProtKB-SubCell"/>
</dbReference>
<feature type="region of interest" description="Disordered" evidence="3">
    <location>
        <begin position="1"/>
        <end position="50"/>
    </location>
</feature>